<keyword evidence="9" id="KW-1133">Transmembrane helix</keyword>
<evidence type="ECO:0000259" key="11">
    <source>
        <dbReference type="PROSITE" id="PS50885"/>
    </source>
</evidence>
<dbReference type="Pfam" id="PF00512">
    <property type="entry name" value="HisKA"/>
    <property type="match status" value="1"/>
</dbReference>
<keyword evidence="6" id="KW-0418">Kinase</keyword>
<dbReference type="AlphaFoldDB" id="A0A6L4WNF6"/>
<evidence type="ECO:0000256" key="4">
    <source>
        <dbReference type="ARBA" id="ARBA00022553"/>
    </source>
</evidence>
<organism evidence="12 15">
    <name type="scientific">Poseidonibacter ostreae</name>
    <dbReference type="NCBI Taxonomy" id="2654171"/>
    <lineage>
        <taxon>Bacteria</taxon>
        <taxon>Pseudomonadati</taxon>
        <taxon>Campylobacterota</taxon>
        <taxon>Epsilonproteobacteria</taxon>
        <taxon>Campylobacterales</taxon>
        <taxon>Arcobacteraceae</taxon>
        <taxon>Poseidonibacter</taxon>
    </lineage>
</organism>
<dbReference type="SMART" id="SM00387">
    <property type="entry name" value="HATPase_c"/>
    <property type="match status" value="1"/>
</dbReference>
<evidence type="ECO:0000313" key="15">
    <source>
        <dbReference type="Proteomes" id="UP000472839"/>
    </source>
</evidence>
<evidence type="ECO:0000313" key="13">
    <source>
        <dbReference type="EMBL" id="KAB7889826.1"/>
    </source>
</evidence>
<proteinExistence type="predicted"/>
<dbReference type="FunFam" id="3.30.565.10:FF:000010">
    <property type="entry name" value="Sensor histidine kinase RcsC"/>
    <property type="match status" value="1"/>
</dbReference>
<evidence type="ECO:0000256" key="6">
    <source>
        <dbReference type="ARBA" id="ARBA00022777"/>
    </source>
</evidence>
<dbReference type="Proteomes" id="UP000472839">
    <property type="component" value="Unassembled WGS sequence"/>
</dbReference>
<feature type="transmembrane region" description="Helical" evidence="9">
    <location>
        <begin position="158"/>
        <end position="177"/>
    </location>
</feature>
<keyword evidence="14" id="KW-1185">Reference proteome</keyword>
<dbReference type="InterPro" id="IPR050736">
    <property type="entry name" value="Sensor_HK_Regulatory"/>
</dbReference>
<evidence type="ECO:0000256" key="5">
    <source>
        <dbReference type="ARBA" id="ARBA00022679"/>
    </source>
</evidence>
<dbReference type="Gene3D" id="3.30.565.10">
    <property type="entry name" value="Histidine kinase-like ATPase, C-terminal domain"/>
    <property type="match status" value="1"/>
</dbReference>
<dbReference type="CDD" id="cd16922">
    <property type="entry name" value="HATPase_EvgS-ArcB-TorS-like"/>
    <property type="match status" value="1"/>
</dbReference>
<feature type="domain" description="Histidine kinase" evidence="10">
    <location>
        <begin position="259"/>
        <end position="477"/>
    </location>
</feature>
<dbReference type="PRINTS" id="PR00344">
    <property type="entry name" value="BCTRLSENSOR"/>
</dbReference>
<dbReference type="InterPro" id="IPR004358">
    <property type="entry name" value="Sig_transdc_His_kin-like_C"/>
</dbReference>
<dbReference type="RefSeq" id="WP_152190832.1">
    <property type="nucleotide sequence ID" value="NZ_WFKJ01000031.1"/>
</dbReference>
<dbReference type="CDD" id="cd00082">
    <property type="entry name" value="HisKA"/>
    <property type="match status" value="1"/>
</dbReference>
<evidence type="ECO:0000256" key="8">
    <source>
        <dbReference type="SAM" id="Coils"/>
    </source>
</evidence>
<dbReference type="EMBL" id="WFKK01000066">
    <property type="protein sequence ID" value="KAB7885032.1"/>
    <property type="molecule type" value="Genomic_DNA"/>
</dbReference>
<dbReference type="GO" id="GO:0016020">
    <property type="term" value="C:membrane"/>
    <property type="evidence" value="ECO:0007669"/>
    <property type="project" value="UniProtKB-SubCell"/>
</dbReference>
<comment type="catalytic activity">
    <reaction evidence="1">
        <text>ATP + protein L-histidine = ADP + protein N-phospho-L-histidine.</text>
        <dbReference type="EC" id="2.7.13.3"/>
    </reaction>
</comment>
<keyword evidence="8" id="KW-0175">Coiled coil</keyword>
<dbReference type="SMART" id="SM00388">
    <property type="entry name" value="HisKA"/>
    <property type="match status" value="1"/>
</dbReference>
<gene>
    <name evidence="13" type="ORF">GBG18_10300</name>
    <name evidence="12" type="ORF">GBG19_14860</name>
</gene>
<dbReference type="InterPro" id="IPR036097">
    <property type="entry name" value="HisK_dim/P_sf"/>
</dbReference>
<dbReference type="InterPro" id="IPR036890">
    <property type="entry name" value="HATPase_C_sf"/>
</dbReference>
<dbReference type="EC" id="2.7.13.3" evidence="3"/>
<evidence type="ECO:0000256" key="7">
    <source>
        <dbReference type="ARBA" id="ARBA00023012"/>
    </source>
</evidence>
<protein>
    <recommendedName>
        <fullName evidence="3">histidine kinase</fullName>
        <ecNumber evidence="3">2.7.13.3</ecNumber>
    </recommendedName>
</protein>
<dbReference type="InterPro" id="IPR003660">
    <property type="entry name" value="HAMP_dom"/>
</dbReference>
<dbReference type="InterPro" id="IPR003594">
    <property type="entry name" value="HATPase_dom"/>
</dbReference>
<name>A0A6L4WNF6_9BACT</name>
<feature type="transmembrane region" description="Helical" evidence="9">
    <location>
        <begin position="6"/>
        <end position="28"/>
    </location>
</feature>
<feature type="domain" description="HAMP" evidence="11">
    <location>
        <begin position="178"/>
        <end position="230"/>
    </location>
</feature>
<feature type="coiled-coil region" evidence="8">
    <location>
        <begin position="222"/>
        <end position="259"/>
    </location>
</feature>
<dbReference type="Proteomes" id="UP000461010">
    <property type="component" value="Unassembled WGS sequence"/>
</dbReference>
<keyword evidence="7" id="KW-0902">Two-component regulatory system</keyword>
<evidence type="ECO:0000256" key="3">
    <source>
        <dbReference type="ARBA" id="ARBA00012438"/>
    </source>
</evidence>
<dbReference type="PANTHER" id="PTHR43711:SF1">
    <property type="entry name" value="HISTIDINE KINASE 1"/>
    <property type="match status" value="1"/>
</dbReference>
<dbReference type="PROSITE" id="PS50109">
    <property type="entry name" value="HIS_KIN"/>
    <property type="match status" value="1"/>
</dbReference>
<keyword evidence="4" id="KW-0597">Phosphoprotein</keyword>
<keyword evidence="9" id="KW-0812">Transmembrane</keyword>
<keyword evidence="5" id="KW-0808">Transferase</keyword>
<reference evidence="14 15" key="1">
    <citation type="submission" date="2019-10" db="EMBL/GenBank/DDBJ databases">
        <title>Poseidonibacter ostreae sp. nov., isolated from the gut of the Ostrea denselamellosa.</title>
        <authorList>
            <person name="Choi A."/>
        </authorList>
    </citation>
    <scope>NUCLEOTIDE SEQUENCE [LARGE SCALE GENOMIC DNA]</scope>
    <source>
        <strain evidence="12 15">SJOD-M-33</strain>
        <strain evidence="13 14">SJOD-M-5</strain>
    </source>
</reference>
<dbReference type="Gene3D" id="6.10.340.10">
    <property type="match status" value="1"/>
</dbReference>
<evidence type="ECO:0000256" key="9">
    <source>
        <dbReference type="SAM" id="Phobius"/>
    </source>
</evidence>
<dbReference type="PROSITE" id="PS50885">
    <property type="entry name" value="HAMP"/>
    <property type="match status" value="1"/>
</dbReference>
<evidence type="ECO:0000259" key="10">
    <source>
        <dbReference type="PROSITE" id="PS50109"/>
    </source>
</evidence>
<dbReference type="InterPro" id="IPR005467">
    <property type="entry name" value="His_kinase_dom"/>
</dbReference>
<dbReference type="EMBL" id="WFKJ01000031">
    <property type="protein sequence ID" value="KAB7889826.1"/>
    <property type="molecule type" value="Genomic_DNA"/>
</dbReference>
<dbReference type="GO" id="GO:0000155">
    <property type="term" value="F:phosphorelay sensor kinase activity"/>
    <property type="evidence" value="ECO:0007669"/>
    <property type="project" value="InterPro"/>
</dbReference>
<dbReference type="CDD" id="cd06225">
    <property type="entry name" value="HAMP"/>
    <property type="match status" value="1"/>
</dbReference>
<dbReference type="Pfam" id="PF02518">
    <property type="entry name" value="HATPase_c"/>
    <property type="match status" value="1"/>
</dbReference>
<dbReference type="SUPFAM" id="SSF55874">
    <property type="entry name" value="ATPase domain of HSP90 chaperone/DNA topoisomerase II/histidine kinase"/>
    <property type="match status" value="1"/>
</dbReference>
<comment type="subcellular location">
    <subcellularLocation>
        <location evidence="2">Membrane</location>
    </subcellularLocation>
</comment>
<dbReference type="Gene3D" id="1.10.287.130">
    <property type="match status" value="1"/>
</dbReference>
<evidence type="ECO:0000313" key="12">
    <source>
        <dbReference type="EMBL" id="KAB7885032.1"/>
    </source>
</evidence>
<evidence type="ECO:0000256" key="2">
    <source>
        <dbReference type="ARBA" id="ARBA00004370"/>
    </source>
</evidence>
<dbReference type="PANTHER" id="PTHR43711">
    <property type="entry name" value="TWO-COMPONENT HISTIDINE KINASE"/>
    <property type="match status" value="1"/>
</dbReference>
<dbReference type="SUPFAM" id="SSF47384">
    <property type="entry name" value="Homodimeric domain of signal transducing histidine kinase"/>
    <property type="match status" value="1"/>
</dbReference>
<sequence length="618" mass="71279">MSFKYRFILSFVLLETFFIILIVSVNFFTINTSTKNLTNEKIESNVTLLGQLVKVPVSIYDIGTLDDLVTNANTNKYINSIIVLDSHDRILSSRYTYKHLKEEDLLKIKENKSVEVDNKTYEIIYKEIFEEETLVCSLYIIFDTTSSSKSIEDNKTRTLFIIFIEIIISTLLSYILGSRLTKKLTQLSNIAIKIGKEENIEVPFTNTKDEIGILSKSMSEMQEDLKKRNYQLIHTNKKLEEQKEELIRANKAKDDFLANMSHELKTPLNSINVVSSVMKRNRDNNLNEKQIKSLEIINKCGNDLLYLVNDVLDISKLEAHEIKINYAEINIHKFITQVYDLIKPQAKEKNLNFVLDIDSTLTTIYSDENKINQIIKNLLSNSLKFTKEGTISLIVKDEDKNITISVNDEGIGIPQEKLAHIFDRFKQVDSSTSRQYGGTGLGLAISQELALLLKGTIHIQSTENVGSNFKLTIPKKNQNDIDINLTKIDEESEIERIEISEKKEEPINKYQEKESILIFNSDPMFFFNVTIKLGKKYNVFQVSNTKEFLNIYKKNSIVKTIIDFSSIKKEELEEIEIEEQKKIIAIYEDKSEDTYSQYDNNICLKINKSNINKEITNV</sequence>
<accession>A0A6L4WNF6</accession>
<keyword evidence="9" id="KW-0472">Membrane</keyword>
<evidence type="ECO:0000313" key="14">
    <source>
        <dbReference type="Proteomes" id="UP000461010"/>
    </source>
</evidence>
<evidence type="ECO:0000256" key="1">
    <source>
        <dbReference type="ARBA" id="ARBA00000085"/>
    </source>
</evidence>
<comment type="caution">
    <text evidence="12">The sequence shown here is derived from an EMBL/GenBank/DDBJ whole genome shotgun (WGS) entry which is preliminary data.</text>
</comment>
<dbReference type="InterPro" id="IPR003661">
    <property type="entry name" value="HisK_dim/P_dom"/>
</dbReference>